<dbReference type="PATRIC" id="fig|106634.4.peg.584"/>
<dbReference type="EMBL" id="CP011367">
    <property type="protein sequence ID" value="AKJ94381.1"/>
    <property type="molecule type" value="Genomic_DNA"/>
</dbReference>
<evidence type="ECO:0000256" key="1">
    <source>
        <dbReference type="SAM" id="MobiDB-lite"/>
    </source>
</evidence>
<name>A0A0G3G694_9GAMM</name>
<dbReference type="KEGG" id="tvr:TVD_02875"/>
<organism evidence="2 3">
    <name type="scientific">Thioalkalivibrio versutus</name>
    <dbReference type="NCBI Taxonomy" id="106634"/>
    <lineage>
        <taxon>Bacteria</taxon>
        <taxon>Pseudomonadati</taxon>
        <taxon>Pseudomonadota</taxon>
        <taxon>Gammaproteobacteria</taxon>
        <taxon>Chromatiales</taxon>
        <taxon>Ectothiorhodospiraceae</taxon>
        <taxon>Thioalkalivibrio</taxon>
    </lineage>
</organism>
<dbReference type="Proteomes" id="UP000064201">
    <property type="component" value="Chromosome"/>
</dbReference>
<proteinExistence type="predicted"/>
<gene>
    <name evidence="2" type="ORF">TVD_02875</name>
</gene>
<reference evidence="2 3" key="1">
    <citation type="submission" date="2015-04" db="EMBL/GenBank/DDBJ databases">
        <title>Complete Sequence for the Genome of the Thioalkalivibrio versutus D301.</title>
        <authorList>
            <person name="Mu T."/>
            <person name="Zhou J."/>
            <person name="Xu X."/>
        </authorList>
    </citation>
    <scope>NUCLEOTIDE SEQUENCE [LARGE SCALE GENOMIC DNA]</scope>
    <source>
        <strain evidence="2 3">D301</strain>
    </source>
</reference>
<protein>
    <submittedName>
        <fullName evidence="2">Uncharacterized protein</fullName>
    </submittedName>
</protein>
<evidence type="ECO:0000313" key="2">
    <source>
        <dbReference type="EMBL" id="AKJ94381.1"/>
    </source>
</evidence>
<evidence type="ECO:0000313" key="3">
    <source>
        <dbReference type="Proteomes" id="UP000064201"/>
    </source>
</evidence>
<accession>A0A0G3G694</accession>
<feature type="region of interest" description="Disordered" evidence="1">
    <location>
        <begin position="414"/>
        <end position="433"/>
    </location>
</feature>
<keyword evidence="3" id="KW-1185">Reference proteome</keyword>
<dbReference type="AlphaFoldDB" id="A0A0G3G694"/>
<sequence>MPLRVAENRVLYRIPLNAADDLERLIFFHGLDAFGVVAPHLGSRRPVLTRQAYYAYPELPKALYLFAPLDNIELKSPAERHKFIFSRADAYLFRWNETHPESRLNARGNSPDFEPDRDGQYIHCDGGHTWVHDPMHCDPEERDPGPFWANAEETASGRTLLDARFDQYERAVGGLLQSWVIACYRFDLLPDKYRTESGSSASSLMEERYSRLVPKDVQPTPESLNATAESLLSLVPSDHPLRDNIHFRDEVFTYQPVTTDVTLLSYREVRALEEILLGLGHDGDRDGIETILNDPRRLKHYVQPVPLDTPIPHEAVRQESLYSGTAMSYFLAGLNGDRPHAQAFGYFQVLEHAMHTQLEKGGLQPLLEAMPDAVLGQCYTTAIGGEADALQARGPNGGLNRATLTNLITKEMRDPSVHAGNPRPGQSPPVDPYAAQQFQPRFRQTVAITREVARYWVAQSASESYDSA</sequence>